<keyword evidence="3" id="KW-1185">Reference proteome</keyword>
<gene>
    <name evidence="2" type="ORF">SAMN05216205_3591</name>
</gene>
<dbReference type="SUPFAM" id="SSF56399">
    <property type="entry name" value="ADP-ribosylation"/>
    <property type="match status" value="1"/>
</dbReference>
<organism evidence="2 3">
    <name type="scientific">Pseudomonas mohnii</name>
    <dbReference type="NCBI Taxonomy" id="395600"/>
    <lineage>
        <taxon>Bacteria</taxon>
        <taxon>Pseudomonadati</taxon>
        <taxon>Pseudomonadota</taxon>
        <taxon>Gammaproteobacteria</taxon>
        <taxon>Pseudomonadales</taxon>
        <taxon>Pseudomonadaceae</taxon>
        <taxon>Pseudomonas</taxon>
    </lineage>
</organism>
<feature type="region of interest" description="Disordered" evidence="1">
    <location>
        <begin position="217"/>
        <end position="253"/>
    </location>
</feature>
<evidence type="ECO:0000256" key="1">
    <source>
        <dbReference type="SAM" id="MobiDB-lite"/>
    </source>
</evidence>
<dbReference type="NCBIfam" id="TIGR03696">
    <property type="entry name" value="Rhs_assc_core"/>
    <property type="match status" value="1"/>
</dbReference>
<reference evidence="2 3" key="1">
    <citation type="submission" date="2016-10" db="EMBL/GenBank/DDBJ databases">
        <authorList>
            <person name="Varghese N."/>
            <person name="Submissions S."/>
        </authorList>
    </citation>
    <scope>NUCLEOTIDE SEQUENCE [LARGE SCALE GENOMIC DNA]</scope>
    <source>
        <strain evidence="2 3">DSM 18327</strain>
    </source>
</reference>
<dbReference type="EMBL" id="FNRV01000001">
    <property type="protein sequence ID" value="SEC90748.1"/>
    <property type="molecule type" value="Genomic_DNA"/>
</dbReference>
<proteinExistence type="predicted"/>
<accession>A0ABY0Y471</accession>
<dbReference type="InterPro" id="IPR022385">
    <property type="entry name" value="Rhs_assc_core"/>
</dbReference>
<evidence type="ECO:0000313" key="3">
    <source>
        <dbReference type="Proteomes" id="UP000199665"/>
    </source>
</evidence>
<name>A0ABY0Y471_9PSED</name>
<evidence type="ECO:0000313" key="2">
    <source>
        <dbReference type="EMBL" id="SEC90748.1"/>
    </source>
</evidence>
<sequence>MPNSPHETLLCRYHYDPLDRQSGCTVPQQPVIQRFHCDGRLTTEIQGGTRWSILQHGDQLLAQRNHREASVTATLLATDQQRSVLNTLDATGPHPLAYSPYGHHPAVDRLLSLRGFNGEQPDPLTGHYHLGNGYRQFNPVLMRFNSPDSWSPFGEGGLNAYGYCEGDPINLVDRNGHAPFWVRFFTRLNQDNKTFHIPRPQLAHNSKKLISTINQPAGAQSLTDPKHSASTKGAEANAGIEKKPNISTNNPASGFNIKIKKKLNDLIQSRIETLDRSISKLEYKRTKEIKNARHSHNENDVARISEKIRSREEEKQHYHYWSENLDQLTNNELIEFKHELMFKRSNLP</sequence>
<dbReference type="Proteomes" id="UP000199665">
    <property type="component" value="Unassembled WGS sequence"/>
</dbReference>
<protein>
    <submittedName>
        <fullName evidence="2">RHS repeat-associated core domain-containing protein</fullName>
    </submittedName>
</protein>
<comment type="caution">
    <text evidence="2">The sequence shown here is derived from an EMBL/GenBank/DDBJ whole genome shotgun (WGS) entry which is preliminary data.</text>
</comment>
<feature type="compositionally biased region" description="Polar residues" evidence="1">
    <location>
        <begin position="217"/>
        <end position="231"/>
    </location>
</feature>
<dbReference type="RefSeq" id="WP_090466714.1">
    <property type="nucleotide sequence ID" value="NZ_FNRV01000001.1"/>
</dbReference>
<dbReference type="Gene3D" id="2.180.10.10">
    <property type="entry name" value="RHS repeat-associated core"/>
    <property type="match status" value="1"/>
</dbReference>